<dbReference type="GO" id="GO:0006351">
    <property type="term" value="P:DNA-templated transcription"/>
    <property type="evidence" value="ECO:0007669"/>
    <property type="project" value="TreeGrafter"/>
</dbReference>
<dbReference type="InterPro" id="IPR058163">
    <property type="entry name" value="LysR-type_TF_proteobact-type"/>
</dbReference>
<keyword evidence="4" id="KW-0804">Transcription</keyword>
<comment type="similarity">
    <text evidence="1">Belongs to the LysR transcriptional regulatory family.</text>
</comment>
<keyword evidence="3" id="KW-0238">DNA-binding</keyword>
<dbReference type="Gene3D" id="1.10.10.10">
    <property type="entry name" value="Winged helix-like DNA-binding domain superfamily/Winged helix DNA-binding domain"/>
    <property type="match status" value="1"/>
</dbReference>
<feature type="domain" description="HTH lysR-type" evidence="5">
    <location>
        <begin position="25"/>
        <end position="82"/>
    </location>
</feature>
<dbReference type="OrthoDB" id="9813056at2"/>
<dbReference type="GO" id="GO:0043565">
    <property type="term" value="F:sequence-specific DNA binding"/>
    <property type="evidence" value="ECO:0007669"/>
    <property type="project" value="TreeGrafter"/>
</dbReference>
<dbReference type="Proteomes" id="UP000320160">
    <property type="component" value="Unassembled WGS sequence"/>
</dbReference>
<dbReference type="AlphaFoldDB" id="A0A553WJW3"/>
<dbReference type="SUPFAM" id="SSF53850">
    <property type="entry name" value="Periplasmic binding protein-like II"/>
    <property type="match status" value="1"/>
</dbReference>
<dbReference type="GO" id="GO:0003700">
    <property type="term" value="F:DNA-binding transcription factor activity"/>
    <property type="evidence" value="ECO:0007669"/>
    <property type="project" value="InterPro"/>
</dbReference>
<dbReference type="PROSITE" id="PS50931">
    <property type="entry name" value="HTH_LYSR"/>
    <property type="match status" value="1"/>
</dbReference>
<dbReference type="InterPro" id="IPR036390">
    <property type="entry name" value="WH_DNA-bd_sf"/>
</dbReference>
<dbReference type="InterPro" id="IPR036388">
    <property type="entry name" value="WH-like_DNA-bd_sf"/>
</dbReference>
<evidence type="ECO:0000256" key="3">
    <source>
        <dbReference type="ARBA" id="ARBA00023125"/>
    </source>
</evidence>
<dbReference type="Gene3D" id="3.40.190.10">
    <property type="entry name" value="Periplasmic binding protein-like II"/>
    <property type="match status" value="2"/>
</dbReference>
<dbReference type="InterPro" id="IPR005119">
    <property type="entry name" value="LysR_subst-bd"/>
</dbReference>
<accession>A0A553WJW3</accession>
<reference evidence="6 7" key="1">
    <citation type="submission" date="2019-07" db="EMBL/GenBank/DDBJ databases">
        <authorList>
            <person name="Park M."/>
        </authorList>
    </citation>
    <scope>NUCLEOTIDE SEQUENCE [LARGE SCALE GENOMIC DNA]</scope>
    <source>
        <strain evidence="6 7">KCTC32445</strain>
    </source>
</reference>
<dbReference type="PANTHER" id="PTHR30537">
    <property type="entry name" value="HTH-TYPE TRANSCRIPTIONAL REGULATOR"/>
    <property type="match status" value="1"/>
</dbReference>
<gene>
    <name evidence="6" type="ORF">FOM92_06220</name>
</gene>
<keyword evidence="2" id="KW-0805">Transcription regulation</keyword>
<evidence type="ECO:0000256" key="2">
    <source>
        <dbReference type="ARBA" id="ARBA00023015"/>
    </source>
</evidence>
<sequence>MLIPMQRESGEGRAMHPKIDLRQLPPLKALKGFEAATRHQSIRDAADELCLTHPAVSHQVQLIEDALGVSLFAQEGRHIVSTEEGRVLYPYVRAAFESLLEGVEEVHRSALDKPLRVQTYVTASIRWLAKRVPQFLADHPEIKLTLNTCAVEWEFDDVHADVGLVYCETVPDPAKYHWVPLYEYALFPVCSPDVAKTLGPNSGAGALMSKPLVAIYTEVQNWETWFVSAGEKFEPTAPYLMVDTLAVALEMALNGEGVALVNGPFVDQDLATGRLVQPVDHKAICPGAWGLICRADMKENLRIRTFMDWITKNVEASLGTAAA</sequence>
<keyword evidence="7" id="KW-1185">Reference proteome</keyword>
<evidence type="ECO:0000256" key="1">
    <source>
        <dbReference type="ARBA" id="ARBA00009437"/>
    </source>
</evidence>
<proteinExistence type="inferred from homology"/>
<comment type="caution">
    <text evidence="6">The sequence shown here is derived from an EMBL/GenBank/DDBJ whole genome shotgun (WGS) entry which is preliminary data.</text>
</comment>
<dbReference type="EMBL" id="VKKU01000001">
    <property type="protein sequence ID" value="TSB04982.1"/>
    <property type="molecule type" value="Genomic_DNA"/>
</dbReference>
<organism evidence="6 7">
    <name type="scientific">Sphingorhabdus contaminans</name>
    <dbReference type="NCBI Taxonomy" id="1343899"/>
    <lineage>
        <taxon>Bacteria</taxon>
        <taxon>Pseudomonadati</taxon>
        <taxon>Pseudomonadota</taxon>
        <taxon>Alphaproteobacteria</taxon>
        <taxon>Sphingomonadales</taxon>
        <taxon>Sphingomonadaceae</taxon>
        <taxon>Sphingorhabdus</taxon>
    </lineage>
</organism>
<dbReference type="Pfam" id="PF03466">
    <property type="entry name" value="LysR_substrate"/>
    <property type="match status" value="1"/>
</dbReference>
<dbReference type="PANTHER" id="PTHR30537:SF5">
    <property type="entry name" value="HTH-TYPE TRANSCRIPTIONAL ACTIVATOR TTDR-RELATED"/>
    <property type="match status" value="1"/>
</dbReference>
<evidence type="ECO:0000256" key="4">
    <source>
        <dbReference type="ARBA" id="ARBA00023163"/>
    </source>
</evidence>
<dbReference type="Pfam" id="PF00126">
    <property type="entry name" value="HTH_1"/>
    <property type="match status" value="1"/>
</dbReference>
<protein>
    <submittedName>
        <fullName evidence="6">LysR family transcriptional regulator</fullName>
    </submittedName>
</protein>
<dbReference type="SUPFAM" id="SSF46785">
    <property type="entry name" value="Winged helix' DNA-binding domain"/>
    <property type="match status" value="1"/>
</dbReference>
<evidence type="ECO:0000313" key="7">
    <source>
        <dbReference type="Proteomes" id="UP000320160"/>
    </source>
</evidence>
<evidence type="ECO:0000313" key="6">
    <source>
        <dbReference type="EMBL" id="TSB04982.1"/>
    </source>
</evidence>
<name>A0A553WJW3_9SPHN</name>
<evidence type="ECO:0000259" key="5">
    <source>
        <dbReference type="PROSITE" id="PS50931"/>
    </source>
</evidence>
<dbReference type="InterPro" id="IPR000847">
    <property type="entry name" value="LysR_HTH_N"/>
</dbReference>